<dbReference type="OrthoDB" id="10406896at2759"/>
<evidence type="ECO:0008006" key="9">
    <source>
        <dbReference type="Google" id="ProtNLM"/>
    </source>
</evidence>
<dbReference type="EMBL" id="MTYJ01000032">
    <property type="protein sequence ID" value="OQV20283.1"/>
    <property type="molecule type" value="Genomic_DNA"/>
</dbReference>
<dbReference type="GO" id="GO:0038023">
    <property type="term" value="F:signaling receptor activity"/>
    <property type="evidence" value="ECO:0007669"/>
    <property type="project" value="UniProtKB-ARBA"/>
</dbReference>
<dbReference type="PANTHER" id="PTHR21421:SF29">
    <property type="entry name" value="GUSTATORY RECEPTOR 5A FOR TREHALOSE-RELATED"/>
    <property type="match status" value="1"/>
</dbReference>
<feature type="transmembrane region" description="Helical" evidence="6">
    <location>
        <begin position="203"/>
        <end position="223"/>
    </location>
</feature>
<dbReference type="PANTHER" id="PTHR21421">
    <property type="entry name" value="GUSTATORY RECEPTOR"/>
    <property type="match status" value="1"/>
</dbReference>
<proteinExistence type="predicted"/>
<evidence type="ECO:0000256" key="4">
    <source>
        <dbReference type="ARBA" id="ARBA00023136"/>
    </source>
</evidence>
<name>A0A1W0WYM1_HYPEX</name>
<evidence type="ECO:0000313" key="7">
    <source>
        <dbReference type="EMBL" id="OQV20283.1"/>
    </source>
</evidence>
<keyword evidence="5" id="KW-0675">Receptor</keyword>
<evidence type="ECO:0000256" key="6">
    <source>
        <dbReference type="SAM" id="Phobius"/>
    </source>
</evidence>
<keyword evidence="4 6" id="KW-0472">Membrane</keyword>
<evidence type="ECO:0000256" key="3">
    <source>
        <dbReference type="ARBA" id="ARBA00022989"/>
    </source>
</evidence>
<protein>
    <recommendedName>
        <fullName evidence="9">Gustatory receptor</fullName>
    </recommendedName>
</protein>
<comment type="caution">
    <text evidence="7">The sequence shown here is derived from an EMBL/GenBank/DDBJ whole genome shotgun (WGS) entry which is preliminary data.</text>
</comment>
<feature type="transmembrane region" description="Helical" evidence="6">
    <location>
        <begin position="140"/>
        <end position="168"/>
    </location>
</feature>
<keyword evidence="8" id="KW-1185">Reference proteome</keyword>
<comment type="subcellular location">
    <subcellularLocation>
        <location evidence="1">Membrane</location>
        <topology evidence="1">Multi-pass membrane protein</topology>
    </subcellularLocation>
</comment>
<dbReference type="GO" id="GO:0051606">
    <property type="term" value="P:detection of stimulus"/>
    <property type="evidence" value="ECO:0007669"/>
    <property type="project" value="UniProtKB-ARBA"/>
</dbReference>
<feature type="transmembrane region" description="Helical" evidence="6">
    <location>
        <begin position="335"/>
        <end position="356"/>
    </location>
</feature>
<evidence type="ECO:0000313" key="8">
    <source>
        <dbReference type="Proteomes" id="UP000192578"/>
    </source>
</evidence>
<keyword evidence="3 6" id="KW-1133">Transmembrane helix</keyword>
<gene>
    <name evidence="7" type="ORF">BV898_05834</name>
</gene>
<feature type="transmembrane region" description="Helical" evidence="6">
    <location>
        <begin position="251"/>
        <end position="274"/>
    </location>
</feature>
<organism evidence="7 8">
    <name type="scientific">Hypsibius exemplaris</name>
    <name type="common">Freshwater tardigrade</name>
    <dbReference type="NCBI Taxonomy" id="2072580"/>
    <lineage>
        <taxon>Eukaryota</taxon>
        <taxon>Metazoa</taxon>
        <taxon>Ecdysozoa</taxon>
        <taxon>Tardigrada</taxon>
        <taxon>Eutardigrada</taxon>
        <taxon>Parachela</taxon>
        <taxon>Hypsibioidea</taxon>
        <taxon>Hypsibiidae</taxon>
        <taxon>Hypsibius</taxon>
    </lineage>
</organism>
<keyword evidence="2 6" id="KW-0812">Transmembrane</keyword>
<dbReference type="Proteomes" id="UP000192578">
    <property type="component" value="Unassembled WGS sequence"/>
</dbReference>
<feature type="transmembrane region" description="Helical" evidence="6">
    <location>
        <begin position="105"/>
        <end position="128"/>
    </location>
</feature>
<evidence type="ECO:0000256" key="1">
    <source>
        <dbReference type="ARBA" id="ARBA00004141"/>
    </source>
</evidence>
<feature type="transmembrane region" description="Helical" evidence="6">
    <location>
        <begin position="400"/>
        <end position="424"/>
    </location>
</feature>
<evidence type="ECO:0000256" key="2">
    <source>
        <dbReference type="ARBA" id="ARBA00022692"/>
    </source>
</evidence>
<feature type="transmembrane region" description="Helical" evidence="6">
    <location>
        <begin position="515"/>
        <end position="533"/>
    </location>
</feature>
<dbReference type="GO" id="GO:0016020">
    <property type="term" value="C:membrane"/>
    <property type="evidence" value="ECO:0007669"/>
    <property type="project" value="UniProtKB-SubCell"/>
</dbReference>
<sequence length="554" mass="62578">MDLKDVSQFADQQSADFTDRSLPLLASSNGIYRKKTLSVSDSRSDSQPEVPLLPFTTERLQNFGPIRFAKGAAKNVQEFVVEIPFNENPDKQAADTLTALEPFFWLLRALGLCSLVSIFATTGTAFGFSYKVRRRWNAALTVYCGTVGLFLVMGFVSLFGFALMWPLAFCAGFQTMMKDNHTHPYCKTDVMVRFLTPTGMSTIVQSAFLFIGVSNGVVSVMACRRLGPMIKLLREYYATTRAQIVKSHQKMAIIHAVLAVVVALSIGIPFTLVYEYMLDEMRTEKAYEGYPFAAIDSPLVKIENWIAYSKYNYTISKNRKNLLNGVKIAFRVENFFMFLSCFAVPFFFSLMCDVIGKEWKRFVAYLKEDSTRASLSVETLRNIRTSHWILCKIFYFPDGCFSTMILIIYVLFVVVNSSIIYIVLKFGTVAQGKDRFAFYQALLMFVALEIIFFLVIRQAMRVHAIANEVTVAVRDWQPEMTDDKFAAEYLLLLNQASSSAVSFTAGNCFRIEETAYINALAIIFGYVLMLLQFQPTSESSATTPSPPTPMPRVF</sequence>
<dbReference type="AlphaFoldDB" id="A0A1W0WYM1"/>
<accession>A0A1W0WYM1</accession>
<dbReference type="GO" id="GO:0007606">
    <property type="term" value="P:sensory perception of chemical stimulus"/>
    <property type="evidence" value="ECO:0007669"/>
    <property type="project" value="TreeGrafter"/>
</dbReference>
<evidence type="ECO:0000256" key="5">
    <source>
        <dbReference type="ARBA" id="ARBA00023170"/>
    </source>
</evidence>
<reference evidence="8" key="1">
    <citation type="submission" date="2017-01" db="EMBL/GenBank/DDBJ databases">
        <title>Comparative genomics of anhydrobiosis in the tardigrade Hypsibius dujardini.</title>
        <authorList>
            <person name="Yoshida Y."/>
            <person name="Koutsovoulos G."/>
            <person name="Laetsch D."/>
            <person name="Stevens L."/>
            <person name="Kumar S."/>
            <person name="Horikawa D."/>
            <person name="Ishino K."/>
            <person name="Komine S."/>
            <person name="Tomita M."/>
            <person name="Blaxter M."/>
            <person name="Arakawa K."/>
        </authorList>
    </citation>
    <scope>NUCLEOTIDE SEQUENCE [LARGE SCALE GENOMIC DNA]</scope>
    <source>
        <strain evidence="8">Z151</strain>
    </source>
</reference>
<feature type="transmembrane region" description="Helical" evidence="6">
    <location>
        <begin position="436"/>
        <end position="456"/>
    </location>
</feature>